<sequence length="188" mass="19733">MATTPLVDPDGYFTRVDAGSLPRAIGLVLVYWVGSLAVGLLWRATAEIEVEPVTLLYLLQTLEATLLYWVIPTVLLYGVGYALGAGLEPADTLALAAWGLVPMLVGEAVSNLLLYALSALEIDPTIVPLEPDTLVFVPLTLLACGWAAVIWRGGLQSGFGLERSTATSTALLTAGICAGLLLLPVALT</sequence>
<comment type="subcellular location">
    <subcellularLocation>
        <location evidence="1">Membrane</location>
        <topology evidence="1">Multi-pass membrane protein</topology>
    </subcellularLocation>
</comment>
<protein>
    <submittedName>
        <fullName evidence="7">Yip1 domain-containing protein</fullName>
    </submittedName>
</protein>
<dbReference type="Proteomes" id="UP000198882">
    <property type="component" value="Unassembled WGS sequence"/>
</dbReference>
<evidence type="ECO:0000313" key="7">
    <source>
        <dbReference type="EMBL" id="SDK27363.1"/>
    </source>
</evidence>
<dbReference type="RefSeq" id="WP_090307521.1">
    <property type="nucleotide sequence ID" value="NZ_FNFE01000003.1"/>
</dbReference>
<keyword evidence="4 5" id="KW-0472">Membrane</keyword>
<dbReference type="InterPro" id="IPR006977">
    <property type="entry name" value="Yip1_dom"/>
</dbReference>
<evidence type="ECO:0000256" key="5">
    <source>
        <dbReference type="SAM" id="Phobius"/>
    </source>
</evidence>
<keyword evidence="3 5" id="KW-1133">Transmembrane helix</keyword>
<evidence type="ECO:0000313" key="8">
    <source>
        <dbReference type="Proteomes" id="UP000198882"/>
    </source>
</evidence>
<feature type="transmembrane region" description="Helical" evidence="5">
    <location>
        <begin position="166"/>
        <end position="187"/>
    </location>
</feature>
<organism evidence="7 8">
    <name type="scientific">Natronorubrum texcoconense</name>
    <dbReference type="NCBI Taxonomy" id="1095776"/>
    <lineage>
        <taxon>Archaea</taxon>
        <taxon>Methanobacteriati</taxon>
        <taxon>Methanobacteriota</taxon>
        <taxon>Stenosarchaea group</taxon>
        <taxon>Halobacteria</taxon>
        <taxon>Halobacteriales</taxon>
        <taxon>Natrialbaceae</taxon>
        <taxon>Natronorubrum</taxon>
    </lineage>
</organism>
<evidence type="ECO:0000256" key="4">
    <source>
        <dbReference type="ARBA" id="ARBA00023136"/>
    </source>
</evidence>
<dbReference type="GO" id="GO:0016020">
    <property type="term" value="C:membrane"/>
    <property type="evidence" value="ECO:0007669"/>
    <property type="project" value="UniProtKB-SubCell"/>
</dbReference>
<gene>
    <name evidence="7" type="ORF">SAMN04515672_2766</name>
</gene>
<keyword evidence="8" id="KW-1185">Reference proteome</keyword>
<feature type="transmembrane region" description="Helical" evidence="5">
    <location>
        <begin position="66"/>
        <end position="83"/>
    </location>
</feature>
<reference evidence="8" key="1">
    <citation type="submission" date="2016-10" db="EMBL/GenBank/DDBJ databases">
        <authorList>
            <person name="Varghese N."/>
            <person name="Submissions S."/>
        </authorList>
    </citation>
    <scope>NUCLEOTIDE SEQUENCE [LARGE SCALE GENOMIC DNA]</scope>
    <source>
        <strain evidence="8">B4,CECT 8067,JCM 17497</strain>
    </source>
</reference>
<evidence type="ECO:0000256" key="2">
    <source>
        <dbReference type="ARBA" id="ARBA00022692"/>
    </source>
</evidence>
<feature type="transmembrane region" description="Helical" evidence="5">
    <location>
        <begin position="95"/>
        <end position="115"/>
    </location>
</feature>
<dbReference type="EMBL" id="FNFE01000003">
    <property type="protein sequence ID" value="SDK27363.1"/>
    <property type="molecule type" value="Genomic_DNA"/>
</dbReference>
<feature type="domain" description="Yip1" evidence="6">
    <location>
        <begin position="7"/>
        <end position="181"/>
    </location>
</feature>
<feature type="transmembrane region" description="Helical" evidence="5">
    <location>
        <begin position="135"/>
        <end position="154"/>
    </location>
</feature>
<evidence type="ECO:0000256" key="3">
    <source>
        <dbReference type="ARBA" id="ARBA00022989"/>
    </source>
</evidence>
<name>A0A1G9AJE6_9EURY</name>
<accession>A0A1G9AJE6</accession>
<dbReference type="AlphaFoldDB" id="A0A1G9AJE6"/>
<evidence type="ECO:0000256" key="1">
    <source>
        <dbReference type="ARBA" id="ARBA00004141"/>
    </source>
</evidence>
<feature type="transmembrane region" description="Helical" evidence="5">
    <location>
        <begin position="24"/>
        <end position="46"/>
    </location>
</feature>
<keyword evidence="2 5" id="KW-0812">Transmembrane</keyword>
<proteinExistence type="predicted"/>
<dbReference type="Pfam" id="PF04893">
    <property type="entry name" value="Yip1"/>
    <property type="match status" value="1"/>
</dbReference>
<evidence type="ECO:0000259" key="6">
    <source>
        <dbReference type="Pfam" id="PF04893"/>
    </source>
</evidence>
<dbReference type="OrthoDB" id="116519at2157"/>